<dbReference type="SMART" id="SM00768">
    <property type="entry name" value="X8"/>
    <property type="match status" value="1"/>
</dbReference>
<evidence type="ECO:0000256" key="2">
    <source>
        <dbReference type="ARBA" id="ARBA00007651"/>
    </source>
</evidence>
<dbReference type="PANTHER" id="PTHR33573">
    <property type="entry name" value="CASP-LIKE PROTEIN 4A4"/>
    <property type="match status" value="1"/>
</dbReference>
<feature type="transmembrane region" description="Helical" evidence="9">
    <location>
        <begin position="258"/>
        <end position="279"/>
    </location>
</feature>
<comment type="similarity">
    <text evidence="2 9">Belongs to the Casparian strip membrane proteins (CASP) family.</text>
</comment>
<keyword evidence="6" id="KW-0732">Signal</keyword>
<dbReference type="InterPro" id="IPR006702">
    <property type="entry name" value="CASP_dom"/>
</dbReference>
<dbReference type="Pfam" id="PF04535">
    <property type="entry name" value="CASP_dom"/>
    <property type="match status" value="1"/>
</dbReference>
<sequence length="378" mass="41833">MPKAITSIVIVLGSEEGYKFRSRESFKTSPMSVKLTKILFALIFLLSVLQNSDGQFEDYCIADEQTPEDQLLGHELGVWQRGRLQSDPREQPCYLPNTARDHASYAFNSYYQNMKHKGGSCYFNAAAVLTGLNPNCNKDELSWCGCESWYRSCLSWEQCEVIDRRVKVAELVLRCVICVLAILAAVLIGTDTQVREIFTIRKKAKFTDMKALVFLVIANGLAAAYSLVQVLRCVLSMIRGTVLFSKPLAWAIFSGDQVMAYLSLSAVAASAQSAVFAKLGQPELQWMKTCTLYEKFCNQVGEGVASAVLASLSMVFLSAISAFSLFRLYGDSKGKSSGGCHYMTAREYNVGKTMAAPRALQADPRKILAQRLLSLQDA</sequence>
<gene>
    <name evidence="11" type="ORF">Sradi_6019500</name>
</gene>
<dbReference type="InterPro" id="IPR012946">
    <property type="entry name" value="X8"/>
</dbReference>
<reference evidence="11" key="1">
    <citation type="submission" date="2020-06" db="EMBL/GenBank/DDBJ databases">
        <authorList>
            <person name="Li T."/>
            <person name="Hu X."/>
            <person name="Zhang T."/>
            <person name="Song X."/>
            <person name="Zhang H."/>
            <person name="Dai N."/>
            <person name="Sheng W."/>
            <person name="Hou X."/>
            <person name="Wei L."/>
        </authorList>
    </citation>
    <scope>NUCLEOTIDE SEQUENCE</scope>
    <source>
        <strain evidence="11">G02</strain>
        <tissue evidence="11">Leaf</tissue>
    </source>
</reference>
<evidence type="ECO:0000256" key="6">
    <source>
        <dbReference type="ARBA" id="ARBA00022729"/>
    </source>
</evidence>
<keyword evidence="7 9" id="KW-1133">Transmembrane helix</keyword>
<protein>
    <recommendedName>
        <fullName evidence="9">CASP-like protein</fullName>
    </recommendedName>
</protein>
<dbReference type="EMBL" id="JACGWJ010000028">
    <property type="protein sequence ID" value="KAL0306022.1"/>
    <property type="molecule type" value="Genomic_DNA"/>
</dbReference>
<keyword evidence="5 9" id="KW-0812">Transmembrane</keyword>
<evidence type="ECO:0000259" key="10">
    <source>
        <dbReference type="SMART" id="SM00768"/>
    </source>
</evidence>
<evidence type="ECO:0000256" key="1">
    <source>
        <dbReference type="ARBA" id="ARBA00004651"/>
    </source>
</evidence>
<accession>A0AAW2KIF2</accession>
<dbReference type="PANTHER" id="PTHR33573:SF64">
    <property type="entry name" value="CASP-LIKE PROTEIN 2B1"/>
    <property type="match status" value="1"/>
</dbReference>
<comment type="subunit">
    <text evidence="3 9">Homodimer and heterodimers.</text>
</comment>
<feature type="transmembrane region" description="Helical" evidence="9">
    <location>
        <begin position="211"/>
        <end position="238"/>
    </location>
</feature>
<comment type="subcellular location">
    <subcellularLocation>
        <location evidence="1 9">Cell membrane</location>
        <topology evidence="1 9">Multi-pass membrane protein</topology>
    </subcellularLocation>
</comment>
<evidence type="ECO:0000313" key="11">
    <source>
        <dbReference type="EMBL" id="KAL0306022.1"/>
    </source>
</evidence>
<dbReference type="GO" id="GO:0005886">
    <property type="term" value="C:plasma membrane"/>
    <property type="evidence" value="ECO:0007669"/>
    <property type="project" value="UniProtKB-SubCell"/>
</dbReference>
<dbReference type="Pfam" id="PF07983">
    <property type="entry name" value="X8"/>
    <property type="match status" value="1"/>
</dbReference>
<proteinExistence type="inferred from homology"/>
<feature type="domain" description="X8" evidence="10">
    <location>
        <begin position="58"/>
        <end position="138"/>
    </location>
</feature>
<keyword evidence="8 9" id="KW-0472">Membrane</keyword>
<comment type="caution">
    <text evidence="11">The sequence shown here is derived from an EMBL/GenBank/DDBJ whole genome shotgun (WGS) entry which is preliminary data.</text>
</comment>
<evidence type="ECO:0000256" key="3">
    <source>
        <dbReference type="ARBA" id="ARBA00011489"/>
    </source>
</evidence>
<dbReference type="NCBIfam" id="TIGR01569">
    <property type="entry name" value="A_tha_TIGR01569"/>
    <property type="match status" value="1"/>
</dbReference>
<keyword evidence="4 9" id="KW-1003">Cell membrane</keyword>
<dbReference type="AlphaFoldDB" id="A0AAW2KIF2"/>
<evidence type="ECO:0000256" key="9">
    <source>
        <dbReference type="RuleBase" id="RU361233"/>
    </source>
</evidence>
<reference evidence="11" key="2">
    <citation type="journal article" date="2024" name="Plant">
        <title>Genomic evolution and insights into agronomic trait innovations of Sesamum species.</title>
        <authorList>
            <person name="Miao H."/>
            <person name="Wang L."/>
            <person name="Qu L."/>
            <person name="Liu H."/>
            <person name="Sun Y."/>
            <person name="Le M."/>
            <person name="Wang Q."/>
            <person name="Wei S."/>
            <person name="Zheng Y."/>
            <person name="Lin W."/>
            <person name="Duan Y."/>
            <person name="Cao H."/>
            <person name="Xiong S."/>
            <person name="Wang X."/>
            <person name="Wei L."/>
            <person name="Li C."/>
            <person name="Ma Q."/>
            <person name="Ju M."/>
            <person name="Zhao R."/>
            <person name="Li G."/>
            <person name="Mu C."/>
            <person name="Tian Q."/>
            <person name="Mei H."/>
            <person name="Zhang T."/>
            <person name="Gao T."/>
            <person name="Zhang H."/>
        </authorList>
    </citation>
    <scope>NUCLEOTIDE SEQUENCE</scope>
    <source>
        <strain evidence="11">G02</strain>
    </source>
</reference>
<evidence type="ECO:0000256" key="4">
    <source>
        <dbReference type="ARBA" id="ARBA00022475"/>
    </source>
</evidence>
<dbReference type="InterPro" id="IPR006459">
    <property type="entry name" value="CASP/CASPL"/>
</dbReference>
<name>A0AAW2KIF2_SESRA</name>
<feature type="transmembrane region" description="Helical" evidence="9">
    <location>
        <begin position="300"/>
        <end position="326"/>
    </location>
</feature>
<evidence type="ECO:0000256" key="8">
    <source>
        <dbReference type="ARBA" id="ARBA00023136"/>
    </source>
</evidence>
<organism evidence="11">
    <name type="scientific">Sesamum radiatum</name>
    <name type="common">Black benniseed</name>
    <dbReference type="NCBI Taxonomy" id="300843"/>
    <lineage>
        <taxon>Eukaryota</taxon>
        <taxon>Viridiplantae</taxon>
        <taxon>Streptophyta</taxon>
        <taxon>Embryophyta</taxon>
        <taxon>Tracheophyta</taxon>
        <taxon>Spermatophyta</taxon>
        <taxon>Magnoliopsida</taxon>
        <taxon>eudicotyledons</taxon>
        <taxon>Gunneridae</taxon>
        <taxon>Pentapetalae</taxon>
        <taxon>asterids</taxon>
        <taxon>lamiids</taxon>
        <taxon>Lamiales</taxon>
        <taxon>Pedaliaceae</taxon>
        <taxon>Sesamum</taxon>
    </lineage>
</organism>
<evidence type="ECO:0000256" key="7">
    <source>
        <dbReference type="ARBA" id="ARBA00022989"/>
    </source>
</evidence>
<evidence type="ECO:0000256" key="5">
    <source>
        <dbReference type="ARBA" id="ARBA00022692"/>
    </source>
</evidence>
<feature type="transmembrane region" description="Helical" evidence="9">
    <location>
        <begin position="171"/>
        <end position="190"/>
    </location>
</feature>